<protein>
    <submittedName>
        <fullName evidence="2">Membrane protein</fullName>
    </submittedName>
</protein>
<dbReference type="Pfam" id="PF13795">
    <property type="entry name" value="HupE_UreJ_2"/>
    <property type="match status" value="1"/>
</dbReference>
<dbReference type="Proteomes" id="UP000296201">
    <property type="component" value="Chromosome"/>
</dbReference>
<accession>A0A4P7P2A7</accession>
<organism evidence="2 3">
    <name type="scientific">Hydrogenovibrio crunogenus</name>
    <dbReference type="NCBI Taxonomy" id="39765"/>
    <lineage>
        <taxon>Bacteria</taxon>
        <taxon>Pseudomonadati</taxon>
        <taxon>Pseudomonadota</taxon>
        <taxon>Gammaproteobacteria</taxon>
        <taxon>Thiotrichales</taxon>
        <taxon>Piscirickettsiaceae</taxon>
        <taxon>Hydrogenovibrio</taxon>
    </lineage>
</organism>
<feature type="transmembrane region" description="Helical" evidence="1">
    <location>
        <begin position="133"/>
        <end position="152"/>
    </location>
</feature>
<dbReference type="InterPro" id="IPR032809">
    <property type="entry name" value="Put_HupE_UreJ"/>
</dbReference>
<evidence type="ECO:0000256" key="1">
    <source>
        <dbReference type="SAM" id="Phobius"/>
    </source>
</evidence>
<feature type="transmembrane region" description="Helical" evidence="1">
    <location>
        <begin position="44"/>
        <end position="68"/>
    </location>
</feature>
<name>A0A4P7P2A7_9GAMM</name>
<dbReference type="EMBL" id="CP032096">
    <property type="protein sequence ID" value="QBZ84129.1"/>
    <property type="molecule type" value="Genomic_DNA"/>
</dbReference>
<evidence type="ECO:0000313" key="2">
    <source>
        <dbReference type="EMBL" id="QBZ84129.1"/>
    </source>
</evidence>
<keyword evidence="3" id="KW-1185">Reference proteome</keyword>
<feature type="transmembrane region" description="Helical" evidence="1">
    <location>
        <begin position="164"/>
        <end position="193"/>
    </location>
</feature>
<keyword evidence="1" id="KW-0812">Transmembrane</keyword>
<keyword evidence="1" id="KW-1133">Transmembrane helix</keyword>
<feature type="transmembrane region" description="Helical" evidence="1">
    <location>
        <begin position="101"/>
        <end position="121"/>
    </location>
</feature>
<feature type="transmembrane region" description="Helical" evidence="1">
    <location>
        <begin position="205"/>
        <end position="225"/>
    </location>
</feature>
<feature type="transmembrane region" description="Helical" evidence="1">
    <location>
        <begin position="75"/>
        <end position="95"/>
    </location>
</feature>
<keyword evidence="1" id="KW-0472">Membrane</keyword>
<dbReference type="AlphaFoldDB" id="A0A4P7P2A7"/>
<sequence>MLFLFKKSRWLLAVLVMLVVGQAFGHGMSEAEKQTIIDGGNLSYLWIGATHMLSGYDHLLFIFGIIFFLTKFKDIIKYITAFTLGHSVTLIYATFNGIQVNYFLIDAIIALSICYIAFANLDGFKKYLGIKPPNLLLMIIGLGLIHGLGLSTRLQQLPLNQDTLLMNIISFNIGIELGQVIALTIMLLVMALFRRSTLFEPFSLISNYGLIFAGLFLFIMQMHGYSHITNPDEFGFSSDNHIHEHIKMDEERAAQVIKNSQHDSIE</sequence>
<reference evidence="2 3" key="1">
    <citation type="submission" date="2018-08" db="EMBL/GenBank/DDBJ databases">
        <title>Horizontal acquisition of hydrogen conversion ability and other habitat adaptations in Hydrogenovibrio crunogenus strains.</title>
        <authorList>
            <person name="Gonnella G."/>
            <person name="Adam N."/>
            <person name="Perner M."/>
        </authorList>
    </citation>
    <scope>NUCLEOTIDE SEQUENCE [LARGE SCALE GENOMIC DNA]</scope>
    <source>
        <strain evidence="2 3">SP-41</strain>
    </source>
</reference>
<evidence type="ECO:0000313" key="3">
    <source>
        <dbReference type="Proteomes" id="UP000296201"/>
    </source>
</evidence>
<gene>
    <name evidence="2" type="ORF">GHNINEIG_02204</name>
</gene>
<proteinExistence type="predicted"/>